<organism evidence="1 3">
    <name type="scientific">Araneus ventricosus</name>
    <name type="common">Orbweaver spider</name>
    <name type="synonym">Epeira ventricosa</name>
    <dbReference type="NCBI Taxonomy" id="182803"/>
    <lineage>
        <taxon>Eukaryota</taxon>
        <taxon>Metazoa</taxon>
        <taxon>Ecdysozoa</taxon>
        <taxon>Arthropoda</taxon>
        <taxon>Chelicerata</taxon>
        <taxon>Arachnida</taxon>
        <taxon>Araneae</taxon>
        <taxon>Araneomorphae</taxon>
        <taxon>Entelegynae</taxon>
        <taxon>Araneoidea</taxon>
        <taxon>Araneidae</taxon>
        <taxon>Araneus</taxon>
    </lineage>
</organism>
<dbReference type="Proteomes" id="UP000499080">
    <property type="component" value="Unassembled WGS sequence"/>
</dbReference>
<dbReference type="EMBL" id="BGPR01052533">
    <property type="protein sequence ID" value="GBO29365.1"/>
    <property type="molecule type" value="Genomic_DNA"/>
</dbReference>
<keyword evidence="3" id="KW-1185">Reference proteome</keyword>
<proteinExistence type="predicted"/>
<evidence type="ECO:0000313" key="1">
    <source>
        <dbReference type="EMBL" id="GBO29364.1"/>
    </source>
</evidence>
<accession>A0A4Y2VYL8</accession>
<name>A0A4Y2VYL8_ARAVE</name>
<protein>
    <submittedName>
        <fullName evidence="1">Uncharacterized protein</fullName>
    </submittedName>
</protein>
<sequence>MGLLNVKLYVVRLMYRSLESCLCRWTPDLTSVYADGHLSCLPICINRNGRSLFTLPWRIRSVYGPVAKLDHTYWSNPLPLLWCGSLKRGLPAQVSSSVRGSK</sequence>
<comment type="caution">
    <text evidence="1">The sequence shown here is derived from an EMBL/GenBank/DDBJ whole genome shotgun (WGS) entry which is preliminary data.</text>
</comment>
<evidence type="ECO:0000313" key="3">
    <source>
        <dbReference type="Proteomes" id="UP000499080"/>
    </source>
</evidence>
<reference evidence="1 3" key="1">
    <citation type="journal article" date="2019" name="Sci. Rep.">
        <title>Orb-weaving spider Araneus ventricosus genome elucidates the spidroin gene catalogue.</title>
        <authorList>
            <person name="Kono N."/>
            <person name="Nakamura H."/>
            <person name="Ohtoshi R."/>
            <person name="Moran D.A.P."/>
            <person name="Shinohara A."/>
            <person name="Yoshida Y."/>
            <person name="Fujiwara M."/>
            <person name="Mori M."/>
            <person name="Tomita M."/>
            <person name="Arakawa K."/>
        </authorList>
    </citation>
    <scope>NUCLEOTIDE SEQUENCE [LARGE SCALE GENOMIC DNA]</scope>
</reference>
<gene>
    <name evidence="1" type="ORF">AVEN_190482_1</name>
    <name evidence="2" type="ORF">AVEN_242391_1</name>
</gene>
<evidence type="ECO:0000313" key="2">
    <source>
        <dbReference type="EMBL" id="GBO29365.1"/>
    </source>
</evidence>
<dbReference type="EMBL" id="BGPR01052532">
    <property type="protein sequence ID" value="GBO29364.1"/>
    <property type="molecule type" value="Genomic_DNA"/>
</dbReference>
<dbReference type="AlphaFoldDB" id="A0A4Y2VYL8"/>